<dbReference type="InterPro" id="IPR036935">
    <property type="entry name" value="Ribosomal_bL9_N_sf"/>
</dbReference>
<dbReference type="AlphaFoldDB" id="A0AAE0ESD1"/>
<keyword evidence="3" id="KW-0687">Ribonucleoprotein</keyword>
<feature type="domain" description="Ribosomal protein L9" evidence="7">
    <location>
        <begin position="43"/>
        <end position="84"/>
    </location>
</feature>
<evidence type="ECO:0000313" key="9">
    <source>
        <dbReference type="Proteomes" id="UP001190700"/>
    </source>
</evidence>
<dbReference type="SUPFAM" id="SSF55658">
    <property type="entry name" value="L9 N-domain-like"/>
    <property type="match status" value="1"/>
</dbReference>
<protein>
    <recommendedName>
        <fullName evidence="5">Large ribosomal subunit protein bL9c</fullName>
    </recommendedName>
    <alternativeName>
        <fullName evidence="4">CL9</fullName>
    </alternativeName>
</protein>
<evidence type="ECO:0000313" key="8">
    <source>
        <dbReference type="EMBL" id="KAK3238806.1"/>
    </source>
</evidence>
<keyword evidence="2" id="KW-0689">Ribosomal protein</keyword>
<dbReference type="GO" id="GO:0003735">
    <property type="term" value="F:structural constituent of ribosome"/>
    <property type="evidence" value="ECO:0007669"/>
    <property type="project" value="InterPro"/>
</dbReference>
<keyword evidence="9" id="KW-1185">Reference proteome</keyword>
<dbReference type="InterPro" id="IPR009027">
    <property type="entry name" value="Ribosomal_bL9/RNase_H1_N"/>
</dbReference>
<comment type="similarity">
    <text evidence="1">Belongs to the bacterial ribosomal protein bL9 family.</text>
</comment>
<dbReference type="GO" id="GO:0005840">
    <property type="term" value="C:ribosome"/>
    <property type="evidence" value="ECO:0007669"/>
    <property type="project" value="UniProtKB-KW"/>
</dbReference>
<dbReference type="InterPro" id="IPR020070">
    <property type="entry name" value="Ribosomal_bL9_N"/>
</dbReference>
<dbReference type="GO" id="GO:1990904">
    <property type="term" value="C:ribonucleoprotein complex"/>
    <property type="evidence" value="ECO:0007669"/>
    <property type="project" value="UniProtKB-KW"/>
</dbReference>
<sequence>MFFLRRNRPQDLGSVFTKLAECTFASRQYARKAGRNTVLIEMIKKYPGLGDVGDRVEVKPGYCRNFLVPQGFAKQLDWKERKAFIAALEKAELENMENTTADEVENPNKVPNLKMVLERLEHQTVLVRSFMDQNVEGSKIASPVTPELISQLVLKQMKIELAPEALDMKPLAFSGLHSVRLNLDPTYVPEPVNLKIHIICSKLKKSEWPVVKRKVVKKEVLTFEGDDSDFTDSDLSDEEDGGTQLGPP</sequence>
<proteinExistence type="inferred from homology"/>
<evidence type="ECO:0000256" key="1">
    <source>
        <dbReference type="ARBA" id="ARBA00010605"/>
    </source>
</evidence>
<evidence type="ECO:0000256" key="3">
    <source>
        <dbReference type="ARBA" id="ARBA00023274"/>
    </source>
</evidence>
<dbReference type="GO" id="GO:0006412">
    <property type="term" value="P:translation"/>
    <property type="evidence" value="ECO:0007669"/>
    <property type="project" value="InterPro"/>
</dbReference>
<feature type="region of interest" description="Disordered" evidence="6">
    <location>
        <begin position="225"/>
        <end position="248"/>
    </location>
</feature>
<evidence type="ECO:0000256" key="5">
    <source>
        <dbReference type="ARBA" id="ARBA00035193"/>
    </source>
</evidence>
<evidence type="ECO:0000256" key="2">
    <source>
        <dbReference type="ARBA" id="ARBA00022980"/>
    </source>
</evidence>
<feature type="compositionally biased region" description="Acidic residues" evidence="6">
    <location>
        <begin position="225"/>
        <end position="241"/>
    </location>
</feature>
<dbReference type="Proteomes" id="UP001190700">
    <property type="component" value="Unassembled WGS sequence"/>
</dbReference>
<dbReference type="PANTHER" id="PTHR21368">
    <property type="entry name" value="50S RIBOSOMAL PROTEIN L9"/>
    <property type="match status" value="1"/>
</dbReference>
<accession>A0AAE0ESD1</accession>
<organism evidence="8 9">
    <name type="scientific">Cymbomonas tetramitiformis</name>
    <dbReference type="NCBI Taxonomy" id="36881"/>
    <lineage>
        <taxon>Eukaryota</taxon>
        <taxon>Viridiplantae</taxon>
        <taxon>Chlorophyta</taxon>
        <taxon>Pyramimonadophyceae</taxon>
        <taxon>Pyramimonadales</taxon>
        <taxon>Pyramimonadaceae</taxon>
        <taxon>Cymbomonas</taxon>
    </lineage>
</organism>
<evidence type="ECO:0000259" key="7">
    <source>
        <dbReference type="Pfam" id="PF01281"/>
    </source>
</evidence>
<dbReference type="Gene3D" id="3.40.5.10">
    <property type="entry name" value="Ribosomal protein L9, N-terminal domain"/>
    <property type="match status" value="1"/>
</dbReference>
<dbReference type="Pfam" id="PF01281">
    <property type="entry name" value="Ribosomal_L9_N"/>
    <property type="match status" value="1"/>
</dbReference>
<gene>
    <name evidence="8" type="ORF">CYMTET_51219</name>
</gene>
<name>A0AAE0ESD1_9CHLO</name>
<reference evidence="8 9" key="1">
    <citation type="journal article" date="2015" name="Genome Biol. Evol.">
        <title>Comparative Genomics of a Bacterivorous Green Alga Reveals Evolutionary Causalities and Consequences of Phago-Mixotrophic Mode of Nutrition.</title>
        <authorList>
            <person name="Burns J.A."/>
            <person name="Paasch A."/>
            <person name="Narechania A."/>
            <person name="Kim E."/>
        </authorList>
    </citation>
    <scope>NUCLEOTIDE SEQUENCE [LARGE SCALE GENOMIC DNA]</scope>
    <source>
        <strain evidence="8 9">PLY_AMNH</strain>
    </source>
</reference>
<evidence type="ECO:0000256" key="6">
    <source>
        <dbReference type="SAM" id="MobiDB-lite"/>
    </source>
</evidence>
<evidence type="ECO:0000256" key="4">
    <source>
        <dbReference type="ARBA" id="ARBA00031047"/>
    </source>
</evidence>
<dbReference type="EMBL" id="LGRX02034102">
    <property type="protein sequence ID" value="KAK3238806.1"/>
    <property type="molecule type" value="Genomic_DNA"/>
</dbReference>
<comment type="caution">
    <text evidence="8">The sequence shown here is derived from an EMBL/GenBank/DDBJ whole genome shotgun (WGS) entry which is preliminary data.</text>
</comment>
<dbReference type="InterPro" id="IPR000244">
    <property type="entry name" value="Ribosomal_bL9"/>
</dbReference>